<dbReference type="Pfam" id="PF13673">
    <property type="entry name" value="Acetyltransf_10"/>
    <property type="match status" value="1"/>
</dbReference>
<gene>
    <name evidence="4" type="ORF">C3K47_17440</name>
</gene>
<keyword evidence="2" id="KW-0012">Acyltransferase</keyword>
<dbReference type="CDD" id="cd04301">
    <property type="entry name" value="NAT_SF"/>
    <property type="match status" value="1"/>
</dbReference>
<dbReference type="AlphaFoldDB" id="A0A2S4ZXF0"/>
<dbReference type="Proteomes" id="UP000236893">
    <property type="component" value="Unassembled WGS sequence"/>
</dbReference>
<protein>
    <submittedName>
        <fullName evidence="4">GNAT family N-acetyltransferase</fullName>
    </submittedName>
</protein>
<keyword evidence="5" id="KW-1185">Reference proteome</keyword>
<feature type="domain" description="N-acetyltransferase" evidence="3">
    <location>
        <begin position="1"/>
        <end position="135"/>
    </location>
</feature>
<dbReference type="InterPro" id="IPR016181">
    <property type="entry name" value="Acyl_CoA_acyltransferase"/>
</dbReference>
<comment type="caution">
    <text evidence="4">The sequence shown here is derived from an EMBL/GenBank/DDBJ whole genome shotgun (WGS) entry which is preliminary data.</text>
</comment>
<dbReference type="InterPro" id="IPR000182">
    <property type="entry name" value="GNAT_dom"/>
</dbReference>
<dbReference type="InterPro" id="IPR050680">
    <property type="entry name" value="YpeA/RimI_acetyltransf"/>
</dbReference>
<accession>A0A2S4ZXF0</accession>
<sequence>MKIKRITADEVLNIRREVLYPDRAIHEIKLPEDDHGLHYGLFIDAELISVVSLFITGKSAQFRKFATIAKYQGKGYGSYLLNYIIAEAENHGCELIWCNARLSAVKFYLKFGFTETEERFTKDNVAFVIMEYLIS</sequence>
<evidence type="ECO:0000256" key="1">
    <source>
        <dbReference type="ARBA" id="ARBA00022679"/>
    </source>
</evidence>
<evidence type="ECO:0000313" key="5">
    <source>
        <dbReference type="Proteomes" id="UP000236893"/>
    </source>
</evidence>
<dbReference type="PROSITE" id="PS51186">
    <property type="entry name" value="GNAT"/>
    <property type="match status" value="1"/>
</dbReference>
<dbReference type="GO" id="GO:0016747">
    <property type="term" value="F:acyltransferase activity, transferring groups other than amino-acyl groups"/>
    <property type="evidence" value="ECO:0007669"/>
    <property type="project" value="InterPro"/>
</dbReference>
<name>A0A2S4ZXF0_9SPHI</name>
<proteinExistence type="predicted"/>
<dbReference type="Gene3D" id="3.40.630.30">
    <property type="match status" value="1"/>
</dbReference>
<dbReference type="RefSeq" id="WP_103790452.1">
    <property type="nucleotide sequence ID" value="NZ_PQVF01000015.1"/>
</dbReference>
<dbReference type="PANTHER" id="PTHR43420">
    <property type="entry name" value="ACETYLTRANSFERASE"/>
    <property type="match status" value="1"/>
</dbReference>
<dbReference type="SUPFAM" id="SSF55729">
    <property type="entry name" value="Acyl-CoA N-acyltransferases (Nat)"/>
    <property type="match status" value="1"/>
</dbReference>
<organism evidence="4 5">
    <name type="scientific">Solitalea longa</name>
    <dbReference type="NCBI Taxonomy" id="2079460"/>
    <lineage>
        <taxon>Bacteria</taxon>
        <taxon>Pseudomonadati</taxon>
        <taxon>Bacteroidota</taxon>
        <taxon>Sphingobacteriia</taxon>
        <taxon>Sphingobacteriales</taxon>
        <taxon>Sphingobacteriaceae</taxon>
        <taxon>Solitalea</taxon>
    </lineage>
</organism>
<evidence type="ECO:0000313" key="4">
    <source>
        <dbReference type="EMBL" id="POY35040.1"/>
    </source>
</evidence>
<reference evidence="4 5" key="1">
    <citation type="submission" date="2018-01" db="EMBL/GenBank/DDBJ databases">
        <authorList>
            <person name="Gaut B.S."/>
            <person name="Morton B.R."/>
            <person name="Clegg M.T."/>
            <person name="Duvall M.R."/>
        </authorList>
    </citation>
    <scope>NUCLEOTIDE SEQUENCE [LARGE SCALE GENOMIC DNA]</scope>
    <source>
        <strain evidence="4 5">HR-AV</strain>
    </source>
</reference>
<evidence type="ECO:0000259" key="3">
    <source>
        <dbReference type="PROSITE" id="PS51186"/>
    </source>
</evidence>
<dbReference type="PANTHER" id="PTHR43420:SF42">
    <property type="entry name" value="N-ACETYLTRANSFERASE DOMAIN-CONTAINING PROTEIN"/>
    <property type="match status" value="1"/>
</dbReference>
<evidence type="ECO:0000256" key="2">
    <source>
        <dbReference type="ARBA" id="ARBA00023315"/>
    </source>
</evidence>
<dbReference type="EMBL" id="PQVF01000015">
    <property type="protein sequence ID" value="POY35040.1"/>
    <property type="molecule type" value="Genomic_DNA"/>
</dbReference>
<dbReference type="OrthoDB" id="1178186at2"/>
<keyword evidence="1 4" id="KW-0808">Transferase</keyword>